<feature type="region of interest" description="Disordered" evidence="1">
    <location>
        <begin position="38"/>
        <end position="66"/>
    </location>
</feature>
<proteinExistence type="predicted"/>
<sequence length="110" mass="12302">MKQFSCHIIMLILLIVGIGFHQEAIYAVSAEVEVNGQIGGNKTNAQPQPPKEIESEPNQKLAQPKQTHIGLREFPSTGSIIEVITPIGLLLLLIYLLLNRWEAHRKTTHK</sequence>
<feature type="compositionally biased region" description="Polar residues" evidence="1">
    <location>
        <begin position="56"/>
        <end position="66"/>
    </location>
</feature>
<dbReference type="EMBL" id="CP147248">
    <property type="protein sequence ID" value="WYJ87604.1"/>
    <property type="molecule type" value="Genomic_DNA"/>
</dbReference>
<name>A0ABZ2T9W2_9ENTE</name>
<evidence type="ECO:0008006" key="5">
    <source>
        <dbReference type="Google" id="ProtNLM"/>
    </source>
</evidence>
<dbReference type="RefSeq" id="WP_086281769.1">
    <property type="nucleotide sequence ID" value="NZ_CP147248.1"/>
</dbReference>
<gene>
    <name evidence="3" type="ORF">A5866_002728</name>
</gene>
<organism evidence="3 4">
    <name type="scientific">Candidatus Enterococcus lemimoniae</name>
    <dbReference type="NCBI Taxonomy" id="1834167"/>
    <lineage>
        <taxon>Bacteria</taxon>
        <taxon>Bacillati</taxon>
        <taxon>Bacillota</taxon>
        <taxon>Bacilli</taxon>
        <taxon>Lactobacillales</taxon>
        <taxon>Enterococcaceae</taxon>
        <taxon>Enterococcus</taxon>
    </lineage>
</organism>
<evidence type="ECO:0000256" key="1">
    <source>
        <dbReference type="SAM" id="MobiDB-lite"/>
    </source>
</evidence>
<evidence type="ECO:0000313" key="4">
    <source>
        <dbReference type="Proteomes" id="UP000195080"/>
    </source>
</evidence>
<feature type="transmembrane region" description="Helical" evidence="2">
    <location>
        <begin position="80"/>
        <end position="98"/>
    </location>
</feature>
<protein>
    <recommendedName>
        <fullName evidence="5">Gram-positive cocci surface proteins LPxTG domain-containing protein</fullName>
    </recommendedName>
</protein>
<evidence type="ECO:0000256" key="2">
    <source>
        <dbReference type="SAM" id="Phobius"/>
    </source>
</evidence>
<evidence type="ECO:0000313" key="3">
    <source>
        <dbReference type="EMBL" id="WYJ87604.1"/>
    </source>
</evidence>
<dbReference type="Proteomes" id="UP000195080">
    <property type="component" value="Chromosome"/>
</dbReference>
<accession>A0ABZ2T9W2</accession>
<keyword evidence="2" id="KW-1133">Transmembrane helix</keyword>
<keyword evidence="2" id="KW-0812">Transmembrane</keyword>
<keyword evidence="4" id="KW-1185">Reference proteome</keyword>
<keyword evidence="2" id="KW-0472">Membrane</keyword>
<reference evidence="4" key="1">
    <citation type="submission" date="2017-05" db="EMBL/GenBank/DDBJ databases">
        <title>The Genome Sequence of EEnterococcus faecalis 9F2_4866.</title>
        <authorList>
            <consortium name="The Broad Institute Genomics Platform"/>
            <consortium name="The Broad Institute Genomic Center for Infectious Diseases"/>
            <person name="Earl A."/>
            <person name="Manson A."/>
            <person name="Schwartman J."/>
            <person name="Gilmore M."/>
            <person name="Abouelleil A."/>
            <person name="Cao P."/>
            <person name="Chapman S."/>
            <person name="Cusick C."/>
            <person name="Shea T."/>
            <person name="Young S."/>
            <person name="Neafsey D."/>
            <person name="Nusbaum C."/>
            <person name="Birren B."/>
        </authorList>
    </citation>
    <scope>NUCLEOTIDE SEQUENCE [LARGE SCALE GENOMIC DNA]</scope>
    <source>
        <strain evidence="4">12C11_DIV0727</strain>
    </source>
</reference>